<proteinExistence type="predicted"/>
<dbReference type="EMBL" id="JAJTTC010000012">
    <property type="protein sequence ID" value="MCF0065578.1"/>
    <property type="molecule type" value="Genomic_DNA"/>
</dbReference>
<feature type="domain" description="Cyclic nucleotide-binding" evidence="1">
    <location>
        <begin position="13"/>
        <end position="99"/>
    </location>
</feature>
<protein>
    <submittedName>
        <fullName evidence="2">Crp/Fnr family transcriptional regulator</fullName>
    </submittedName>
</protein>
<dbReference type="SUPFAM" id="SSF51206">
    <property type="entry name" value="cAMP-binding domain-like"/>
    <property type="match status" value="1"/>
</dbReference>
<keyword evidence="3" id="KW-1185">Reference proteome</keyword>
<evidence type="ECO:0000313" key="3">
    <source>
        <dbReference type="Proteomes" id="UP001139000"/>
    </source>
</evidence>
<dbReference type="Gene3D" id="2.60.120.10">
    <property type="entry name" value="Jelly Rolls"/>
    <property type="match status" value="1"/>
</dbReference>
<dbReference type="InterPro" id="IPR000595">
    <property type="entry name" value="cNMP-bd_dom"/>
</dbReference>
<evidence type="ECO:0000259" key="1">
    <source>
        <dbReference type="Pfam" id="PF00027"/>
    </source>
</evidence>
<dbReference type="RefSeq" id="WP_234658579.1">
    <property type="nucleotide sequence ID" value="NZ_CP094997.1"/>
</dbReference>
<sequence>MEEEYFLSLLEYKNIKRGGLLLEAGRISKVLSFVTKGCLRTFSTQENGIEHILTFAPENWWCSDTLSFNTNAAANYSIDALEDTEMLQITRDKIEVLYEKVPKFERFFRILFQNGFIMQQQRISSELELTAHQKYLKFEQLYPGLEKRIAQNYIASYLGITPVFLSMLRKRK</sequence>
<gene>
    <name evidence="2" type="ORF">LXM26_28945</name>
</gene>
<dbReference type="InterPro" id="IPR014710">
    <property type="entry name" value="RmlC-like_jellyroll"/>
</dbReference>
<dbReference type="Pfam" id="PF00027">
    <property type="entry name" value="cNMP_binding"/>
    <property type="match status" value="1"/>
</dbReference>
<dbReference type="Proteomes" id="UP001139000">
    <property type="component" value="Unassembled WGS sequence"/>
</dbReference>
<accession>A0A9X1TPJ1</accession>
<comment type="caution">
    <text evidence="2">The sequence shown here is derived from an EMBL/GenBank/DDBJ whole genome shotgun (WGS) entry which is preliminary data.</text>
</comment>
<evidence type="ECO:0000313" key="2">
    <source>
        <dbReference type="EMBL" id="MCF0065578.1"/>
    </source>
</evidence>
<dbReference type="InterPro" id="IPR018490">
    <property type="entry name" value="cNMP-bd_dom_sf"/>
</dbReference>
<reference evidence="2" key="1">
    <citation type="submission" date="2021-12" db="EMBL/GenBank/DDBJ databases">
        <title>Novel species in genus Dyadobacter.</title>
        <authorList>
            <person name="Ma C."/>
        </authorList>
    </citation>
    <scope>NUCLEOTIDE SEQUENCE</scope>
    <source>
        <strain evidence="2">LJ419</strain>
    </source>
</reference>
<organism evidence="2 3">
    <name type="scientific">Dyadobacter chenwenxiniae</name>
    <dbReference type="NCBI Taxonomy" id="2906456"/>
    <lineage>
        <taxon>Bacteria</taxon>
        <taxon>Pseudomonadati</taxon>
        <taxon>Bacteroidota</taxon>
        <taxon>Cytophagia</taxon>
        <taxon>Cytophagales</taxon>
        <taxon>Spirosomataceae</taxon>
        <taxon>Dyadobacter</taxon>
    </lineage>
</organism>
<dbReference type="AlphaFoldDB" id="A0A9X1TPJ1"/>
<name>A0A9X1TPJ1_9BACT</name>